<dbReference type="SUPFAM" id="SSF56024">
    <property type="entry name" value="Phospholipase D/nuclease"/>
    <property type="match status" value="1"/>
</dbReference>
<evidence type="ECO:0000256" key="2">
    <source>
        <dbReference type="ARBA" id="ARBA00022963"/>
    </source>
</evidence>
<accession>A0A9P0ATT2</accession>
<dbReference type="Proteomes" id="UP001154078">
    <property type="component" value="Chromosome 1"/>
</dbReference>
<protein>
    <recommendedName>
        <fullName evidence="5">Mitochondrial cardiolipin hydrolase</fullName>
    </recommendedName>
    <alternativeName>
        <fullName evidence="6">Mitochondrial phospholipase</fullName>
    </alternativeName>
</protein>
<evidence type="ECO:0000256" key="1">
    <source>
        <dbReference type="ARBA" id="ARBA00022801"/>
    </source>
</evidence>
<evidence type="ECO:0000256" key="3">
    <source>
        <dbReference type="ARBA" id="ARBA00023098"/>
    </source>
</evidence>
<feature type="domain" description="PLD phosphodiesterase" evidence="7">
    <location>
        <begin position="146"/>
        <end position="178"/>
    </location>
</feature>
<evidence type="ECO:0000313" key="9">
    <source>
        <dbReference type="Proteomes" id="UP001154078"/>
    </source>
</evidence>
<dbReference type="GO" id="GO:0016042">
    <property type="term" value="P:lipid catabolic process"/>
    <property type="evidence" value="ECO:0007669"/>
    <property type="project" value="UniProtKB-KW"/>
</dbReference>
<dbReference type="PANTHER" id="PTHR43856">
    <property type="entry name" value="CARDIOLIPIN HYDROLASE"/>
    <property type="match status" value="1"/>
</dbReference>
<keyword evidence="1" id="KW-0378">Hydrolase</keyword>
<dbReference type="InterPro" id="IPR025202">
    <property type="entry name" value="PLD-like_dom"/>
</dbReference>
<evidence type="ECO:0000313" key="8">
    <source>
        <dbReference type="EMBL" id="CAH0548034.1"/>
    </source>
</evidence>
<sequence length="209" mass="24579">MNYAVNAALFASITILPVIVERILKQNHKKKLIELKSEKNDYYHEIVFINMKNFDCRLHLIKRYECGDFCSAVHYKRFKNFMLSAKKSISICMYMMTFEEIAELLIRAHIRGIKVRVLMDLIMSETKESKYTFLKKAGIPIKCGAKMEMMHHKFCLLDEEDSNLGKIMFGSLNLTNQAFSRNFDMTVYSNNSNIISRFSDEFEDLWSYL</sequence>
<evidence type="ECO:0000259" key="7">
    <source>
        <dbReference type="PROSITE" id="PS50035"/>
    </source>
</evidence>
<dbReference type="InterPro" id="IPR051406">
    <property type="entry name" value="PLD_domain"/>
</dbReference>
<comment type="similarity">
    <text evidence="4">Belongs to the phospholipase D family. MitoPLD/Zucchini subfamily.</text>
</comment>
<dbReference type="Gene3D" id="3.30.870.10">
    <property type="entry name" value="Endonuclease Chain A"/>
    <property type="match status" value="1"/>
</dbReference>
<proteinExistence type="inferred from homology"/>
<dbReference type="GO" id="GO:0034587">
    <property type="term" value="P:piRNA processing"/>
    <property type="evidence" value="ECO:0007669"/>
    <property type="project" value="TreeGrafter"/>
</dbReference>
<evidence type="ECO:0000256" key="5">
    <source>
        <dbReference type="ARBA" id="ARBA00040549"/>
    </source>
</evidence>
<organism evidence="8 9">
    <name type="scientific">Brassicogethes aeneus</name>
    <name type="common">Rape pollen beetle</name>
    <name type="synonym">Meligethes aeneus</name>
    <dbReference type="NCBI Taxonomy" id="1431903"/>
    <lineage>
        <taxon>Eukaryota</taxon>
        <taxon>Metazoa</taxon>
        <taxon>Ecdysozoa</taxon>
        <taxon>Arthropoda</taxon>
        <taxon>Hexapoda</taxon>
        <taxon>Insecta</taxon>
        <taxon>Pterygota</taxon>
        <taxon>Neoptera</taxon>
        <taxon>Endopterygota</taxon>
        <taxon>Coleoptera</taxon>
        <taxon>Polyphaga</taxon>
        <taxon>Cucujiformia</taxon>
        <taxon>Nitidulidae</taxon>
        <taxon>Meligethinae</taxon>
        <taxon>Brassicogethes</taxon>
    </lineage>
</organism>
<dbReference type="GO" id="GO:0016891">
    <property type="term" value="F:RNA endonuclease activity producing 5'-phosphomonoesters, hydrolytic mechanism"/>
    <property type="evidence" value="ECO:0007669"/>
    <property type="project" value="TreeGrafter"/>
</dbReference>
<dbReference type="AlphaFoldDB" id="A0A9P0ATT2"/>
<evidence type="ECO:0000256" key="4">
    <source>
        <dbReference type="ARBA" id="ARBA00038012"/>
    </source>
</evidence>
<dbReference type="Pfam" id="PF13091">
    <property type="entry name" value="PLDc_2"/>
    <property type="match status" value="1"/>
</dbReference>
<dbReference type="PANTHER" id="PTHR43856:SF1">
    <property type="entry name" value="MITOCHONDRIAL CARDIOLIPIN HYDROLASE"/>
    <property type="match status" value="1"/>
</dbReference>
<reference evidence="8" key="1">
    <citation type="submission" date="2021-12" db="EMBL/GenBank/DDBJ databases">
        <authorList>
            <person name="King R."/>
        </authorList>
    </citation>
    <scope>NUCLEOTIDE SEQUENCE</scope>
</reference>
<evidence type="ECO:0000256" key="6">
    <source>
        <dbReference type="ARBA" id="ARBA00043167"/>
    </source>
</evidence>
<dbReference type="InterPro" id="IPR001736">
    <property type="entry name" value="PLipase_D/transphosphatidylase"/>
</dbReference>
<dbReference type="GO" id="GO:0005739">
    <property type="term" value="C:mitochondrion"/>
    <property type="evidence" value="ECO:0007669"/>
    <property type="project" value="TreeGrafter"/>
</dbReference>
<keyword evidence="3" id="KW-0443">Lipid metabolism</keyword>
<keyword evidence="2" id="KW-0442">Lipid degradation</keyword>
<name>A0A9P0ATT2_BRAAE</name>
<keyword evidence="9" id="KW-1185">Reference proteome</keyword>
<dbReference type="EMBL" id="OV121132">
    <property type="protein sequence ID" value="CAH0548034.1"/>
    <property type="molecule type" value="Genomic_DNA"/>
</dbReference>
<dbReference type="OrthoDB" id="5205528at2759"/>
<dbReference type="PROSITE" id="PS50035">
    <property type="entry name" value="PLD"/>
    <property type="match status" value="1"/>
</dbReference>
<gene>
    <name evidence="8" type="ORF">MELIAE_LOCUS1892</name>
</gene>